<evidence type="ECO:0000313" key="3">
    <source>
        <dbReference type="Proteomes" id="UP001159363"/>
    </source>
</evidence>
<keyword evidence="3" id="KW-1185">Reference proteome</keyword>
<reference evidence="2 3" key="1">
    <citation type="submission" date="2023-02" db="EMBL/GenBank/DDBJ databases">
        <title>LHISI_Scaffold_Assembly.</title>
        <authorList>
            <person name="Stuart O.P."/>
            <person name="Cleave R."/>
            <person name="Magrath M.J.L."/>
            <person name="Mikheyev A.S."/>
        </authorList>
    </citation>
    <scope>NUCLEOTIDE SEQUENCE [LARGE SCALE GENOMIC DNA]</scope>
    <source>
        <strain evidence="2">Daus_M_001</strain>
        <tissue evidence="2">Leg muscle</tissue>
    </source>
</reference>
<accession>A0ABQ9GZD8</accession>
<evidence type="ECO:0000313" key="2">
    <source>
        <dbReference type="EMBL" id="KAJ8877411.1"/>
    </source>
</evidence>
<feature type="region of interest" description="Disordered" evidence="1">
    <location>
        <begin position="571"/>
        <end position="591"/>
    </location>
</feature>
<proteinExistence type="predicted"/>
<dbReference type="Proteomes" id="UP001159363">
    <property type="component" value="Chromosome 7"/>
</dbReference>
<protein>
    <submittedName>
        <fullName evidence="2">Uncharacterized protein</fullName>
    </submittedName>
</protein>
<comment type="caution">
    <text evidence="2">The sequence shown here is derived from an EMBL/GenBank/DDBJ whole genome shotgun (WGS) entry which is preliminary data.</text>
</comment>
<evidence type="ECO:0000256" key="1">
    <source>
        <dbReference type="SAM" id="MobiDB-lite"/>
    </source>
</evidence>
<gene>
    <name evidence="2" type="ORF">PR048_021865</name>
</gene>
<sequence length="591" mass="66661">MTPHLRIQHHGLQLRYPKKNFRISPTRSRKYSVLTIVLLKLRLSTLPEVYRLGAANLRVPALNCFSANTRTGFDSTAGSLPDFHMWELCHWSAGFLWDHQSQRKPAVTPLHSGAAPYPPHFNLIGSQDSDWFETRPQIGSKIDTENCNTILVQSWTGDRDEVHFEPAKLAVRNLDPRSPAIIDESEIQNREISLIQHIYIGTKFKLDPGSELRSFDLGLGKMLGLKAAETAALANFLQRWENIQRSIYSYSCKDPSVPDTAKRQAVAASRLTSVCGHSRRWPAMTYHVRAATSTKELSEDIRAALNIEVLRADEGKRETPEKPAYQRHRPKGMSGRVRIAVTQQPPLSVPKLYRISANSTIKKEEDKVNVKHVYTEVEFAIGSRFIRHSLDYSEPIADLQGDTADFRKEITSKCLKFHEKILTKCLWPRGRMSDSHLVGCDVNLPESSTSRILSRLASEQVDFKSAQIIVNSLYKYWPLQCSMFLSVRLPGRTKPSPPSSNGDDETVITVRFSKASVSIAYDCKRLRRLFYSDVIRDGFKMLGSSETGKAGFIGCSKKLLLHSQQVISGKYGKPKSGRPEQYVTVSSGMRV</sequence>
<dbReference type="EMBL" id="JARBHB010000008">
    <property type="protein sequence ID" value="KAJ8877411.1"/>
    <property type="molecule type" value="Genomic_DNA"/>
</dbReference>
<name>A0ABQ9GZD8_9NEOP</name>
<organism evidence="2 3">
    <name type="scientific">Dryococelus australis</name>
    <dbReference type="NCBI Taxonomy" id="614101"/>
    <lineage>
        <taxon>Eukaryota</taxon>
        <taxon>Metazoa</taxon>
        <taxon>Ecdysozoa</taxon>
        <taxon>Arthropoda</taxon>
        <taxon>Hexapoda</taxon>
        <taxon>Insecta</taxon>
        <taxon>Pterygota</taxon>
        <taxon>Neoptera</taxon>
        <taxon>Polyneoptera</taxon>
        <taxon>Phasmatodea</taxon>
        <taxon>Verophasmatodea</taxon>
        <taxon>Anareolatae</taxon>
        <taxon>Phasmatidae</taxon>
        <taxon>Eurycanthinae</taxon>
        <taxon>Dryococelus</taxon>
    </lineage>
</organism>